<dbReference type="AlphaFoldDB" id="A0A4Q7YI85"/>
<dbReference type="OrthoDB" id="482757at2"/>
<gene>
    <name evidence="1" type="ORF">EV700_3123</name>
</gene>
<keyword evidence="2" id="KW-1185">Reference proteome</keyword>
<name>A0A4Q7YI85_9GAMM</name>
<dbReference type="EMBL" id="SHKX01000016">
    <property type="protein sequence ID" value="RZU36910.1"/>
    <property type="molecule type" value="Genomic_DNA"/>
</dbReference>
<evidence type="ECO:0000313" key="2">
    <source>
        <dbReference type="Proteomes" id="UP000292423"/>
    </source>
</evidence>
<proteinExistence type="predicted"/>
<reference evidence="1 2" key="1">
    <citation type="submission" date="2019-02" db="EMBL/GenBank/DDBJ databases">
        <title>Genomic Encyclopedia of Type Strains, Phase IV (KMG-IV): sequencing the most valuable type-strain genomes for metagenomic binning, comparative biology and taxonomic classification.</title>
        <authorList>
            <person name="Goeker M."/>
        </authorList>
    </citation>
    <scope>NUCLEOTIDE SEQUENCE [LARGE SCALE GENOMIC DNA]</scope>
    <source>
        <strain evidence="1 2">DSM 105135</strain>
    </source>
</reference>
<evidence type="ECO:0000313" key="1">
    <source>
        <dbReference type="EMBL" id="RZU36910.1"/>
    </source>
</evidence>
<accession>A0A4Q7YI85</accession>
<dbReference type="Proteomes" id="UP000292423">
    <property type="component" value="Unassembled WGS sequence"/>
</dbReference>
<dbReference type="RefSeq" id="WP_130415503.1">
    <property type="nucleotide sequence ID" value="NZ_SHKX01000016.1"/>
</dbReference>
<sequence length="272" mass="30332">MPTAKLTPTLRADYLRLFQTCRITPGSLATVTPIAQRIAANRDRYRQIGDPLGIPWCFIGLVHYREGSLDFGKHLHNGDPLSARTVHIPAGRPLKGKPPFSFEDSARDALILQKLEKYKDWTLPGMLWQLEAYNGFGYRLYHPEVLSPYLWGQSNHYTRGGYAADGVWSPGYVNRQLGTAVLLRRLAELGAVEFAADGTLNDAAADKPVSVWARYDSVKFDPTHANPLAKELQQQLNRVAGIHLLEDGKAGEKTSTAFWRVTGRYLKGDARG</sequence>
<organism evidence="1 2">
    <name type="scientific">Fluviicoccus keumensis</name>
    <dbReference type="NCBI Taxonomy" id="1435465"/>
    <lineage>
        <taxon>Bacteria</taxon>
        <taxon>Pseudomonadati</taxon>
        <taxon>Pseudomonadota</taxon>
        <taxon>Gammaproteobacteria</taxon>
        <taxon>Moraxellales</taxon>
        <taxon>Moraxellaceae</taxon>
        <taxon>Fluviicoccus</taxon>
    </lineage>
</organism>
<protein>
    <submittedName>
        <fullName evidence="1">Lysozyme family protein</fullName>
    </submittedName>
</protein>
<comment type="caution">
    <text evidence="1">The sequence shown here is derived from an EMBL/GenBank/DDBJ whole genome shotgun (WGS) entry which is preliminary data.</text>
</comment>